<evidence type="ECO:0000313" key="2">
    <source>
        <dbReference type="Proteomes" id="UP000663862"/>
    </source>
</evidence>
<dbReference type="EMBL" id="CAJOBQ010000391">
    <property type="protein sequence ID" value="CAF4344738.1"/>
    <property type="molecule type" value="Genomic_DNA"/>
</dbReference>
<accession>A0A820KLR4</accession>
<gene>
    <name evidence="1" type="ORF">TSG867_LOCUS9120</name>
</gene>
<dbReference type="Proteomes" id="UP000663862">
    <property type="component" value="Unassembled WGS sequence"/>
</dbReference>
<comment type="caution">
    <text evidence="1">The sequence shown here is derived from an EMBL/GenBank/DDBJ whole genome shotgun (WGS) entry which is preliminary data.</text>
</comment>
<reference evidence="1" key="1">
    <citation type="submission" date="2021-02" db="EMBL/GenBank/DDBJ databases">
        <authorList>
            <person name="Nowell W R."/>
        </authorList>
    </citation>
    <scope>NUCLEOTIDE SEQUENCE</scope>
</reference>
<sequence length="362" mass="39552">MLSILSESTTPFESPLYTDALTSNSLFYSLPGAVNERRFYFQAIEVTVSIPGIYTFQSNSTIDTMCYFYNSSFDPYNLTKNLIAKDDESGGQLQFRIDVPLESELTYILVVTTHFESITGTYSISAVGPAIVSLTSITQSTTSSTPISSLSSFVNGDFETGNCTGWTIGGGSRNNVISSQLKPEDYLSNGSPCNSSITSSRSQIVTSGNDSNLPNEMLNIVHSGNYAWRVEDYTTGGYVSVISQQMNNYFCRNISFAWLAVLENGDHTPDQSAAVIIELKDLTANATALSRVYNANRDDGGRDDRFNNSGNYFFTPSWQIENLLIANNSIGHNFTLTVLAADCSPTGHRGYVYLDSFGCVAP</sequence>
<organism evidence="1 2">
    <name type="scientific">Rotaria socialis</name>
    <dbReference type="NCBI Taxonomy" id="392032"/>
    <lineage>
        <taxon>Eukaryota</taxon>
        <taxon>Metazoa</taxon>
        <taxon>Spiralia</taxon>
        <taxon>Gnathifera</taxon>
        <taxon>Rotifera</taxon>
        <taxon>Eurotatoria</taxon>
        <taxon>Bdelloidea</taxon>
        <taxon>Philodinida</taxon>
        <taxon>Philodinidae</taxon>
        <taxon>Rotaria</taxon>
    </lineage>
</organism>
<proteinExistence type="predicted"/>
<name>A0A820KLR4_9BILA</name>
<evidence type="ECO:0000313" key="1">
    <source>
        <dbReference type="EMBL" id="CAF4344738.1"/>
    </source>
</evidence>
<protein>
    <submittedName>
        <fullName evidence="1">Uncharacterized protein</fullName>
    </submittedName>
</protein>
<dbReference type="AlphaFoldDB" id="A0A820KLR4"/>